<evidence type="ECO:0000313" key="8">
    <source>
        <dbReference type="Proteomes" id="UP001305702"/>
    </source>
</evidence>
<evidence type="ECO:0000259" key="6">
    <source>
        <dbReference type="Pfam" id="PF00884"/>
    </source>
</evidence>
<dbReference type="AlphaFoldDB" id="A0AA96LCE0"/>
<name>A0AA96LCE0_9BACL</name>
<feature type="region of interest" description="Disordered" evidence="5">
    <location>
        <begin position="434"/>
        <end position="453"/>
    </location>
</feature>
<keyword evidence="2" id="KW-0479">Metal-binding</keyword>
<dbReference type="GO" id="GO:0004065">
    <property type="term" value="F:arylsulfatase activity"/>
    <property type="evidence" value="ECO:0007669"/>
    <property type="project" value="TreeGrafter"/>
</dbReference>
<evidence type="ECO:0000256" key="4">
    <source>
        <dbReference type="ARBA" id="ARBA00022837"/>
    </source>
</evidence>
<keyword evidence="8" id="KW-1185">Reference proteome</keyword>
<sequence>MTQAKRNGKPNVIVFFTDQQRWDTTGAHGNPMGLTPNFDRMAARGTHLAHSFTCQPVCGPARSALQTGLYPTTTGCYRNNIPLPPDSRTLAHEFRDAGYRTGYIGKWHLAAEEPVSEPKRGGYEYWLAANSLEKSSDAYDTVVYNNDSRRIKLPGYRVDALTDAAIRYIDERKEDAFFLFISYLEPHHQNHLDDYPPPDGYRELFTGGWVPPDLASLSGTAHQHLGGYYGMVKRIDEALGRLLDALKSLKLDRNTIVLFTSDHGCHFKTRNKEYKRSAHESSIRIPTAVCGPGFEGGGQVRELVSLIDLPPTLLDAAGIDIPAIMQGRSVMPLLRGRKDPGWPDDVFVQFSEDHVGRAVRTQRWKYSVVDRTPDSGKQPGSLRYEDECLYDLQADPYELTNLVGLSSHREVVRIMRERLNRRLVAAGESAAEFVSASERPGGQRRVAAEELDL</sequence>
<proteinExistence type="inferred from homology"/>
<dbReference type="PROSITE" id="PS00149">
    <property type="entry name" value="SULFATASE_2"/>
    <property type="match status" value="1"/>
</dbReference>
<dbReference type="GO" id="GO:0046872">
    <property type="term" value="F:metal ion binding"/>
    <property type="evidence" value="ECO:0007669"/>
    <property type="project" value="UniProtKB-KW"/>
</dbReference>
<evidence type="ECO:0000256" key="2">
    <source>
        <dbReference type="ARBA" id="ARBA00022723"/>
    </source>
</evidence>
<dbReference type="InterPro" id="IPR017850">
    <property type="entry name" value="Alkaline_phosphatase_core_sf"/>
</dbReference>
<feature type="domain" description="Sulfatase N-terminal" evidence="6">
    <location>
        <begin position="10"/>
        <end position="319"/>
    </location>
</feature>
<dbReference type="CDD" id="cd16152">
    <property type="entry name" value="sulfatase_like"/>
    <property type="match status" value="1"/>
</dbReference>
<dbReference type="SUPFAM" id="SSF53649">
    <property type="entry name" value="Alkaline phosphatase-like"/>
    <property type="match status" value="1"/>
</dbReference>
<evidence type="ECO:0000256" key="5">
    <source>
        <dbReference type="SAM" id="MobiDB-lite"/>
    </source>
</evidence>
<dbReference type="Pfam" id="PF00884">
    <property type="entry name" value="Sulfatase"/>
    <property type="match status" value="1"/>
</dbReference>
<dbReference type="KEGG" id="paun:MJA45_24395"/>
<keyword evidence="3" id="KW-0378">Hydrolase</keyword>
<dbReference type="RefSeq" id="WP_315604499.1">
    <property type="nucleotide sequence ID" value="NZ_CP130318.1"/>
</dbReference>
<dbReference type="InterPro" id="IPR024607">
    <property type="entry name" value="Sulfatase_CS"/>
</dbReference>
<organism evidence="7 8">
    <name type="scientific">Paenibacillus aurantius</name>
    <dbReference type="NCBI Taxonomy" id="2918900"/>
    <lineage>
        <taxon>Bacteria</taxon>
        <taxon>Bacillati</taxon>
        <taxon>Bacillota</taxon>
        <taxon>Bacilli</taxon>
        <taxon>Bacillales</taxon>
        <taxon>Paenibacillaceae</taxon>
        <taxon>Paenibacillus</taxon>
    </lineage>
</organism>
<evidence type="ECO:0000256" key="1">
    <source>
        <dbReference type="ARBA" id="ARBA00008779"/>
    </source>
</evidence>
<gene>
    <name evidence="7" type="ORF">MJA45_24395</name>
</gene>
<evidence type="ECO:0000256" key="3">
    <source>
        <dbReference type="ARBA" id="ARBA00022801"/>
    </source>
</evidence>
<protein>
    <submittedName>
        <fullName evidence="7">Sulfatase-like hydrolase/transferase</fullName>
    </submittedName>
</protein>
<reference evidence="7 8" key="1">
    <citation type="submission" date="2022-02" db="EMBL/GenBank/DDBJ databases">
        <title>Paenibacillus sp. MBLB1776 Whole Genome Shotgun Sequencing.</title>
        <authorList>
            <person name="Hwang C.Y."/>
            <person name="Cho E.-S."/>
            <person name="Seo M.-J."/>
        </authorList>
    </citation>
    <scope>NUCLEOTIDE SEQUENCE [LARGE SCALE GENOMIC DNA]</scope>
    <source>
        <strain evidence="7 8">MBLB1776</strain>
    </source>
</reference>
<keyword evidence="4" id="KW-0106">Calcium</keyword>
<dbReference type="PANTHER" id="PTHR42693">
    <property type="entry name" value="ARYLSULFATASE FAMILY MEMBER"/>
    <property type="match status" value="1"/>
</dbReference>
<dbReference type="InterPro" id="IPR000917">
    <property type="entry name" value="Sulfatase_N"/>
</dbReference>
<dbReference type="InterPro" id="IPR050738">
    <property type="entry name" value="Sulfatase"/>
</dbReference>
<accession>A0AA96LCE0</accession>
<evidence type="ECO:0000313" key="7">
    <source>
        <dbReference type="EMBL" id="WNQ10725.1"/>
    </source>
</evidence>
<dbReference type="Proteomes" id="UP001305702">
    <property type="component" value="Chromosome"/>
</dbReference>
<comment type="similarity">
    <text evidence="1">Belongs to the sulfatase family.</text>
</comment>
<dbReference type="PANTHER" id="PTHR42693:SF53">
    <property type="entry name" value="ENDO-4-O-SULFATASE"/>
    <property type="match status" value="1"/>
</dbReference>
<dbReference type="Gene3D" id="3.40.720.10">
    <property type="entry name" value="Alkaline Phosphatase, subunit A"/>
    <property type="match status" value="2"/>
</dbReference>
<dbReference type="EMBL" id="CP130318">
    <property type="protein sequence ID" value="WNQ10725.1"/>
    <property type="molecule type" value="Genomic_DNA"/>
</dbReference>